<dbReference type="EMBL" id="FTOP01000010">
    <property type="protein sequence ID" value="SIS98329.1"/>
    <property type="molecule type" value="Genomic_DNA"/>
</dbReference>
<feature type="signal peptide" evidence="2">
    <location>
        <begin position="1"/>
        <end position="27"/>
    </location>
</feature>
<feature type="transmembrane region" description="Helical" evidence="1">
    <location>
        <begin position="160"/>
        <end position="178"/>
    </location>
</feature>
<protein>
    <recommendedName>
        <fullName evidence="5">SH3 domain-containing protein</fullName>
    </recommendedName>
</protein>
<keyword evidence="1" id="KW-0812">Transmembrane</keyword>
<organism evidence="3 4">
    <name type="scientific">Belliella pelovolcani</name>
    <dbReference type="NCBI Taxonomy" id="529505"/>
    <lineage>
        <taxon>Bacteria</taxon>
        <taxon>Pseudomonadati</taxon>
        <taxon>Bacteroidota</taxon>
        <taxon>Cytophagia</taxon>
        <taxon>Cytophagales</taxon>
        <taxon>Cyclobacteriaceae</taxon>
        <taxon>Belliella</taxon>
    </lineage>
</organism>
<name>A0A1N7NJG1_9BACT</name>
<dbReference type="Gene3D" id="1.25.40.10">
    <property type="entry name" value="Tetratricopeptide repeat domain"/>
    <property type="match status" value="1"/>
</dbReference>
<dbReference type="SUPFAM" id="SSF48452">
    <property type="entry name" value="TPR-like"/>
    <property type="match status" value="1"/>
</dbReference>
<dbReference type="STRING" id="529505.SAMN05421761_11068"/>
<evidence type="ECO:0000313" key="4">
    <source>
        <dbReference type="Proteomes" id="UP000186026"/>
    </source>
</evidence>
<dbReference type="Gene3D" id="2.30.30.40">
    <property type="entry name" value="SH3 Domains"/>
    <property type="match status" value="1"/>
</dbReference>
<dbReference type="InterPro" id="IPR011990">
    <property type="entry name" value="TPR-like_helical_dom_sf"/>
</dbReference>
<feature type="transmembrane region" description="Helical" evidence="1">
    <location>
        <begin position="133"/>
        <end position="151"/>
    </location>
</feature>
<gene>
    <name evidence="3" type="ORF">SAMN05421761_11068</name>
</gene>
<keyword evidence="2" id="KW-0732">Signal</keyword>
<dbReference type="OrthoDB" id="977366at2"/>
<reference evidence="4" key="1">
    <citation type="submission" date="2017-01" db="EMBL/GenBank/DDBJ databases">
        <authorList>
            <person name="Varghese N."/>
            <person name="Submissions S."/>
        </authorList>
    </citation>
    <scope>NUCLEOTIDE SEQUENCE [LARGE SCALE GENOMIC DNA]</scope>
    <source>
        <strain evidence="4">DSM 46698</strain>
    </source>
</reference>
<evidence type="ECO:0008006" key="5">
    <source>
        <dbReference type="Google" id="ProtNLM"/>
    </source>
</evidence>
<evidence type="ECO:0000256" key="1">
    <source>
        <dbReference type="SAM" id="Phobius"/>
    </source>
</evidence>
<dbReference type="Proteomes" id="UP000186026">
    <property type="component" value="Unassembled WGS sequence"/>
</dbReference>
<evidence type="ECO:0000256" key="2">
    <source>
        <dbReference type="SAM" id="SignalP"/>
    </source>
</evidence>
<sequence length="242" mass="27497">MQNSKAIFLTKFIIFLSVILQSFNCQANTSSLKKADSLFISKNYQEAMEIYESMLLEAESYSPAMLLKMAFVAEGRGDYANASFYLAKYYDINPNPRVISKIKSLTDQSNLIGYELSDWDRFFKFASDLQQEITAVFSLFVLISIILLLIFKEKANQPKYYIPVLLFIFLAFMSNNFLQESSTGIVTGSPTIVMDKPTAGGKMIQNVDPGHRVIIKSSKDIWYEVKWGNKNAFIKKASITKL</sequence>
<dbReference type="AlphaFoldDB" id="A0A1N7NJG1"/>
<proteinExistence type="predicted"/>
<evidence type="ECO:0000313" key="3">
    <source>
        <dbReference type="EMBL" id="SIS98329.1"/>
    </source>
</evidence>
<keyword evidence="4" id="KW-1185">Reference proteome</keyword>
<keyword evidence="1" id="KW-1133">Transmembrane helix</keyword>
<accession>A0A1N7NJG1</accession>
<keyword evidence="1" id="KW-0472">Membrane</keyword>
<feature type="chain" id="PRO_5013020956" description="SH3 domain-containing protein" evidence="2">
    <location>
        <begin position="28"/>
        <end position="242"/>
    </location>
</feature>